<evidence type="ECO:0000313" key="2">
    <source>
        <dbReference type="EMBL" id="XBL13685.1"/>
    </source>
</evidence>
<dbReference type="KEGG" id="mlil:QLS71_015345"/>
<name>A0AAU7EEB3_9FLAO</name>
<evidence type="ECO:0008006" key="4">
    <source>
        <dbReference type="Google" id="ProtNLM"/>
    </source>
</evidence>
<accession>A0AAU7EEB3</accession>
<gene>
    <name evidence="1" type="ORF">QLS71_015250</name>
    <name evidence="2" type="ORF">QLS71_015345</name>
</gene>
<protein>
    <recommendedName>
        <fullName evidence="4">Lipoprotein</fullName>
    </recommendedName>
</protein>
<proteinExistence type="predicted"/>
<keyword evidence="3" id="KW-1185">Reference proteome</keyword>
<dbReference type="AlphaFoldDB" id="A0AAU7EEB3"/>
<organism evidence="2 3">
    <name type="scientific">Mariniflexile litorale</name>
    <dbReference type="NCBI Taxonomy" id="3045158"/>
    <lineage>
        <taxon>Bacteria</taxon>
        <taxon>Pseudomonadati</taxon>
        <taxon>Bacteroidota</taxon>
        <taxon>Flavobacteriia</taxon>
        <taxon>Flavobacteriales</taxon>
        <taxon>Flavobacteriaceae</taxon>
        <taxon>Mariniflexile</taxon>
    </lineage>
</organism>
<dbReference type="Proteomes" id="UP001224325">
    <property type="component" value="Chromosome"/>
</dbReference>
<dbReference type="RefSeq" id="WP_308994012.1">
    <property type="nucleotide sequence ID" value="NZ_CP155618.1"/>
</dbReference>
<sequence length="239" mass="28087">MKNIIIFILLIIFTSCNLGDKKSSQKKYQDYFYDINKLTQPKVQIFKYHKNDSIEYYFTKIERLIKGTDTLYIQNNFNNYIKFDSLISKINENKTEIVGLYFFNGDSSEIITKAEMISGQTMPNDKFKTHQLLMNVKTPTGELMNFKGVLSLLKIENYQIENREVECMVMTSETNAYYKKNLLFSNIDTLYMAKGLGLIRKYSSSVGQNKLWEIEKVINFSDFDINDYKDYTLPNTVYN</sequence>
<evidence type="ECO:0000313" key="1">
    <source>
        <dbReference type="EMBL" id="XBL13669.1"/>
    </source>
</evidence>
<evidence type="ECO:0000313" key="3">
    <source>
        <dbReference type="Proteomes" id="UP001224325"/>
    </source>
</evidence>
<dbReference type="EMBL" id="CP155618">
    <property type="protein sequence ID" value="XBL13685.1"/>
    <property type="molecule type" value="Genomic_DNA"/>
</dbReference>
<dbReference type="KEGG" id="mlil:QLS71_015250"/>
<dbReference type="PROSITE" id="PS51257">
    <property type="entry name" value="PROKAR_LIPOPROTEIN"/>
    <property type="match status" value="1"/>
</dbReference>
<dbReference type="EMBL" id="CP155618">
    <property type="protein sequence ID" value="XBL13669.1"/>
    <property type="molecule type" value="Genomic_DNA"/>
</dbReference>
<reference evidence="2 3" key="1">
    <citation type="submission" date="2024-04" db="EMBL/GenBank/DDBJ databases">
        <title>Mariniflexile litorale, isolated from the shallow sediments of the Sea of Japan.</title>
        <authorList>
            <person name="Romanenko L."/>
            <person name="Isaeva M."/>
        </authorList>
    </citation>
    <scope>NUCLEOTIDE SEQUENCE [LARGE SCALE GENOMIC DNA]</scope>
    <source>
        <strain evidence="2 3">KMM 9835</strain>
    </source>
</reference>